<dbReference type="OrthoDB" id="1924919at2759"/>
<dbReference type="SUPFAM" id="SSF56112">
    <property type="entry name" value="Protein kinase-like (PK-like)"/>
    <property type="match status" value="1"/>
</dbReference>
<evidence type="ECO:0000313" key="3">
    <source>
        <dbReference type="Proteomes" id="UP000297245"/>
    </source>
</evidence>
<accession>A0A4S8LRT4</accession>
<dbReference type="InterPro" id="IPR051681">
    <property type="entry name" value="Ser/Thr_Kinases-Pseudokinases"/>
</dbReference>
<dbReference type="PROSITE" id="PS50011">
    <property type="entry name" value="PROTEIN_KINASE_DOM"/>
    <property type="match status" value="1"/>
</dbReference>
<dbReference type="InterPro" id="IPR001245">
    <property type="entry name" value="Ser-Thr/Tyr_kinase_cat_dom"/>
</dbReference>
<dbReference type="Gene3D" id="1.10.510.10">
    <property type="entry name" value="Transferase(Phosphotransferase) domain 1"/>
    <property type="match status" value="1"/>
</dbReference>
<dbReference type="Pfam" id="PF07714">
    <property type="entry name" value="PK_Tyr_Ser-Thr"/>
    <property type="match status" value="1"/>
</dbReference>
<feature type="domain" description="Protein kinase" evidence="1">
    <location>
        <begin position="131"/>
        <end position="274"/>
    </location>
</feature>
<keyword evidence="3" id="KW-1185">Reference proteome</keyword>
<gene>
    <name evidence="2" type="ORF">K435DRAFT_672741</name>
</gene>
<dbReference type="AlphaFoldDB" id="A0A4S8LRT4"/>
<keyword evidence="2" id="KW-0418">Kinase</keyword>
<dbReference type="GO" id="GO:0004674">
    <property type="term" value="F:protein serine/threonine kinase activity"/>
    <property type="evidence" value="ECO:0007669"/>
    <property type="project" value="TreeGrafter"/>
</dbReference>
<evidence type="ECO:0000259" key="1">
    <source>
        <dbReference type="PROSITE" id="PS50011"/>
    </source>
</evidence>
<keyword evidence="2" id="KW-0808">Transferase</keyword>
<protein>
    <submittedName>
        <fullName evidence="2">Kinase-like protein</fullName>
    </submittedName>
</protein>
<organism evidence="2 3">
    <name type="scientific">Dendrothele bispora (strain CBS 962.96)</name>
    <dbReference type="NCBI Taxonomy" id="1314807"/>
    <lineage>
        <taxon>Eukaryota</taxon>
        <taxon>Fungi</taxon>
        <taxon>Dikarya</taxon>
        <taxon>Basidiomycota</taxon>
        <taxon>Agaricomycotina</taxon>
        <taxon>Agaricomycetes</taxon>
        <taxon>Agaricomycetidae</taxon>
        <taxon>Agaricales</taxon>
        <taxon>Agaricales incertae sedis</taxon>
        <taxon>Dendrothele</taxon>
    </lineage>
</organism>
<dbReference type="EMBL" id="ML179287">
    <property type="protein sequence ID" value="THU92124.1"/>
    <property type="molecule type" value="Genomic_DNA"/>
</dbReference>
<reference evidence="2 3" key="1">
    <citation type="journal article" date="2019" name="Nat. Ecol. Evol.">
        <title>Megaphylogeny resolves global patterns of mushroom evolution.</title>
        <authorList>
            <person name="Varga T."/>
            <person name="Krizsan K."/>
            <person name="Foldi C."/>
            <person name="Dima B."/>
            <person name="Sanchez-Garcia M."/>
            <person name="Sanchez-Ramirez S."/>
            <person name="Szollosi G.J."/>
            <person name="Szarkandi J.G."/>
            <person name="Papp V."/>
            <person name="Albert L."/>
            <person name="Andreopoulos W."/>
            <person name="Angelini C."/>
            <person name="Antonin V."/>
            <person name="Barry K.W."/>
            <person name="Bougher N.L."/>
            <person name="Buchanan P."/>
            <person name="Buyck B."/>
            <person name="Bense V."/>
            <person name="Catcheside P."/>
            <person name="Chovatia M."/>
            <person name="Cooper J."/>
            <person name="Damon W."/>
            <person name="Desjardin D."/>
            <person name="Finy P."/>
            <person name="Geml J."/>
            <person name="Haridas S."/>
            <person name="Hughes K."/>
            <person name="Justo A."/>
            <person name="Karasinski D."/>
            <person name="Kautmanova I."/>
            <person name="Kiss B."/>
            <person name="Kocsube S."/>
            <person name="Kotiranta H."/>
            <person name="LaButti K.M."/>
            <person name="Lechner B.E."/>
            <person name="Liimatainen K."/>
            <person name="Lipzen A."/>
            <person name="Lukacs Z."/>
            <person name="Mihaltcheva S."/>
            <person name="Morgado L.N."/>
            <person name="Niskanen T."/>
            <person name="Noordeloos M.E."/>
            <person name="Ohm R.A."/>
            <person name="Ortiz-Santana B."/>
            <person name="Ovrebo C."/>
            <person name="Racz N."/>
            <person name="Riley R."/>
            <person name="Savchenko A."/>
            <person name="Shiryaev A."/>
            <person name="Soop K."/>
            <person name="Spirin V."/>
            <person name="Szebenyi C."/>
            <person name="Tomsovsky M."/>
            <person name="Tulloss R.E."/>
            <person name="Uehling J."/>
            <person name="Grigoriev I.V."/>
            <person name="Vagvolgyi C."/>
            <person name="Papp T."/>
            <person name="Martin F.M."/>
            <person name="Miettinen O."/>
            <person name="Hibbett D.S."/>
            <person name="Nagy L.G."/>
        </authorList>
    </citation>
    <scope>NUCLEOTIDE SEQUENCE [LARGE SCALE GENOMIC DNA]</scope>
    <source>
        <strain evidence="2 3">CBS 962.96</strain>
    </source>
</reference>
<proteinExistence type="predicted"/>
<dbReference type="Proteomes" id="UP000297245">
    <property type="component" value="Unassembled WGS sequence"/>
</dbReference>
<name>A0A4S8LRT4_DENBC</name>
<evidence type="ECO:0000313" key="2">
    <source>
        <dbReference type="EMBL" id="THU92124.1"/>
    </source>
</evidence>
<sequence length="274" mass="31034">MCCRCVCAKGTTSDREDTSYSSFSRFLYLNVCAPTSTVCLVHRRVGSGNPLPHSLSRPSLGTVCHGTFTSCTVLQFSSTCGHSTDSFLQYLQKLETRTRLSFRKKLIRSMQLLNKIHGVLPPSMIIHDVTREGSYAVTGGGFADIWKGRKNGKLVCLKVLRFFTSSPEHRTKLFRDLSNEVLLWKQLRHRCILPLYGVNMELFQPSYCIVSPWMQNGDINSFLRKSNESRFDKKLKLIREIAEGISYLHGLNPPIVHGDIKGVSHSRSLRCILF</sequence>
<dbReference type="InterPro" id="IPR011009">
    <property type="entry name" value="Kinase-like_dom_sf"/>
</dbReference>
<dbReference type="InterPro" id="IPR000719">
    <property type="entry name" value="Prot_kinase_dom"/>
</dbReference>
<dbReference type="PANTHER" id="PTHR44329">
    <property type="entry name" value="SERINE/THREONINE-PROTEIN KINASE TNNI3K-RELATED"/>
    <property type="match status" value="1"/>
</dbReference>
<dbReference type="GO" id="GO:0005524">
    <property type="term" value="F:ATP binding"/>
    <property type="evidence" value="ECO:0007669"/>
    <property type="project" value="InterPro"/>
</dbReference>